<gene>
    <name evidence="2" type="ORF">TPA0910_42180</name>
</gene>
<evidence type="ECO:0000313" key="3">
    <source>
        <dbReference type="Proteomes" id="UP001054854"/>
    </source>
</evidence>
<evidence type="ECO:0008006" key="4">
    <source>
        <dbReference type="Google" id="ProtNLM"/>
    </source>
</evidence>
<dbReference type="EMBL" id="BNEK01000003">
    <property type="protein sequence ID" value="GHJ29785.1"/>
    <property type="molecule type" value="Genomic_DNA"/>
</dbReference>
<evidence type="ECO:0000313" key="2">
    <source>
        <dbReference type="EMBL" id="GHJ29785.1"/>
    </source>
</evidence>
<comment type="caution">
    <text evidence="2">The sequence shown here is derived from an EMBL/GenBank/DDBJ whole genome shotgun (WGS) entry which is preliminary data.</text>
</comment>
<name>A0ABQ3U2G1_STRHY</name>
<reference evidence="2" key="1">
    <citation type="submission" date="2024-05" db="EMBL/GenBank/DDBJ databases">
        <title>Whole genome shotgun sequence of Streptomyces hygroscopicus NBRC 113678.</title>
        <authorList>
            <person name="Komaki H."/>
            <person name="Tamura T."/>
        </authorList>
    </citation>
    <scope>NUCLEOTIDE SEQUENCE</scope>
    <source>
        <strain evidence="2">N11-34</strain>
    </source>
</reference>
<protein>
    <recommendedName>
        <fullName evidence="4">Transposase</fullName>
    </recommendedName>
</protein>
<accession>A0ABQ3U2G1</accession>
<sequence length="66" mass="7078">MDHSFITRMVCAKNLGGLRVACQWLLLGITGHAAVLPGSPSPPQRADHARAPRHRTVLRATGPAIE</sequence>
<feature type="region of interest" description="Disordered" evidence="1">
    <location>
        <begin position="38"/>
        <end position="66"/>
    </location>
</feature>
<keyword evidence="3" id="KW-1185">Reference proteome</keyword>
<evidence type="ECO:0000256" key="1">
    <source>
        <dbReference type="SAM" id="MobiDB-lite"/>
    </source>
</evidence>
<organism evidence="2 3">
    <name type="scientific">Streptomyces hygroscopicus</name>
    <dbReference type="NCBI Taxonomy" id="1912"/>
    <lineage>
        <taxon>Bacteria</taxon>
        <taxon>Bacillati</taxon>
        <taxon>Actinomycetota</taxon>
        <taxon>Actinomycetes</taxon>
        <taxon>Kitasatosporales</taxon>
        <taxon>Streptomycetaceae</taxon>
        <taxon>Streptomyces</taxon>
        <taxon>Streptomyces violaceusniger group</taxon>
    </lineage>
</organism>
<dbReference type="Proteomes" id="UP001054854">
    <property type="component" value="Unassembled WGS sequence"/>
</dbReference>
<proteinExistence type="predicted"/>